<dbReference type="SUPFAM" id="SSF55166">
    <property type="entry name" value="Hedgehog/DD-peptidase"/>
    <property type="match status" value="1"/>
</dbReference>
<comment type="caution">
    <text evidence="4">The sequence shown here is derived from an EMBL/GenBank/DDBJ whole genome shotgun (WGS) entry which is preliminary data.</text>
</comment>
<dbReference type="PANTHER" id="PTHR34385">
    <property type="entry name" value="D-ALANYL-D-ALANINE CARBOXYPEPTIDASE"/>
    <property type="match status" value="1"/>
</dbReference>
<dbReference type="PANTHER" id="PTHR34385:SF1">
    <property type="entry name" value="PEPTIDOGLYCAN L-ALANYL-D-GLUTAMATE ENDOPEPTIDASE CWLK"/>
    <property type="match status" value="1"/>
</dbReference>
<name>A0ABX0J652_9BACL</name>
<dbReference type="EMBL" id="JAAOIW010000006">
    <property type="protein sequence ID" value="NHN31820.1"/>
    <property type="molecule type" value="Genomic_DNA"/>
</dbReference>
<feature type="region of interest" description="Disordered" evidence="1">
    <location>
        <begin position="25"/>
        <end position="108"/>
    </location>
</feature>
<evidence type="ECO:0000256" key="1">
    <source>
        <dbReference type="SAM" id="MobiDB-lite"/>
    </source>
</evidence>
<dbReference type="InterPro" id="IPR009045">
    <property type="entry name" value="Zn_M74/Hedgehog-like"/>
</dbReference>
<evidence type="ECO:0000313" key="4">
    <source>
        <dbReference type="EMBL" id="NHN31820.1"/>
    </source>
</evidence>
<keyword evidence="4" id="KW-0378">Hydrolase</keyword>
<dbReference type="Proteomes" id="UP001165962">
    <property type="component" value="Unassembled WGS sequence"/>
</dbReference>
<reference evidence="4" key="1">
    <citation type="submission" date="2020-03" db="EMBL/GenBank/DDBJ databases">
        <title>Draft sequencing of Paenibacilllus sp. S3N08.</title>
        <authorList>
            <person name="Kim D.-U."/>
        </authorList>
    </citation>
    <scope>NUCLEOTIDE SEQUENCE</scope>
    <source>
        <strain evidence="4">S3N08</strain>
    </source>
</reference>
<dbReference type="CDD" id="cd14852">
    <property type="entry name" value="LD-carboxypeptidase"/>
    <property type="match status" value="1"/>
</dbReference>
<keyword evidence="4" id="KW-0121">Carboxypeptidase</keyword>
<keyword evidence="4" id="KW-0645">Protease</keyword>
<keyword evidence="2" id="KW-0732">Signal</keyword>
<feature type="compositionally biased region" description="Low complexity" evidence="1">
    <location>
        <begin position="26"/>
        <end position="45"/>
    </location>
</feature>
<dbReference type="Pfam" id="PF02557">
    <property type="entry name" value="VanY"/>
    <property type="match status" value="1"/>
</dbReference>
<protein>
    <submittedName>
        <fullName evidence="4">D-alanyl-D-alanine carboxypeptidase family protein</fullName>
    </submittedName>
</protein>
<dbReference type="InterPro" id="IPR003709">
    <property type="entry name" value="VanY-like_core_dom"/>
</dbReference>
<feature type="chain" id="PRO_5047150405" evidence="2">
    <location>
        <begin position="20"/>
        <end position="309"/>
    </location>
</feature>
<keyword evidence="5" id="KW-1185">Reference proteome</keyword>
<feature type="compositionally biased region" description="Low complexity" evidence="1">
    <location>
        <begin position="65"/>
        <end position="89"/>
    </location>
</feature>
<dbReference type="GO" id="GO:0004180">
    <property type="term" value="F:carboxypeptidase activity"/>
    <property type="evidence" value="ECO:0007669"/>
    <property type="project" value="UniProtKB-KW"/>
</dbReference>
<sequence length="309" mass="32293">MNKTRLAIIWLAIAGSVLGGCGNENSTPPAATSPAITAPAASSSPKDTVPPAQGKPSTTPATDPNSQAAGTGASSGNQAGSNASTNSGSTGKGSGSEPAPTPVTAPPKGAAIQVVAKPESIAALVNKQNALPASYEPQDLVYPNVAFTFSEKLDKRKMRKEAATALEALFEGAKKDGISLAGVSAYRSYATQKTLYNNYVKQDGEEKARTYSAMPGHSEHETGLSIDVSGSNGKCAAQNCFAATKESAWLDAHASEYGFIIRYPKGKEAITGYQYEPWHLRYLGTQLSKEITEKGVTLEEYFNAVPVNK</sequence>
<evidence type="ECO:0000313" key="5">
    <source>
        <dbReference type="Proteomes" id="UP001165962"/>
    </source>
</evidence>
<feature type="domain" description="D-alanyl-D-alanine carboxypeptidase-like core" evidence="3">
    <location>
        <begin position="156"/>
        <end position="284"/>
    </location>
</feature>
<dbReference type="RefSeq" id="WP_166152106.1">
    <property type="nucleotide sequence ID" value="NZ_JAAOIW010000006.1"/>
</dbReference>
<feature type="compositionally biased region" description="Polar residues" evidence="1">
    <location>
        <begin position="55"/>
        <end position="64"/>
    </location>
</feature>
<dbReference type="InterPro" id="IPR052179">
    <property type="entry name" value="DD-CPase-like"/>
</dbReference>
<dbReference type="Gene3D" id="3.30.1380.10">
    <property type="match status" value="1"/>
</dbReference>
<gene>
    <name evidence="4" type="ORF">G9U52_18450</name>
</gene>
<organism evidence="4 5">
    <name type="scientific">Paenibacillus agricola</name>
    <dbReference type="NCBI Taxonomy" id="2716264"/>
    <lineage>
        <taxon>Bacteria</taxon>
        <taxon>Bacillati</taxon>
        <taxon>Bacillota</taxon>
        <taxon>Bacilli</taxon>
        <taxon>Bacillales</taxon>
        <taxon>Paenibacillaceae</taxon>
        <taxon>Paenibacillus</taxon>
    </lineage>
</organism>
<proteinExistence type="predicted"/>
<feature type="signal peptide" evidence="2">
    <location>
        <begin position="1"/>
        <end position="19"/>
    </location>
</feature>
<dbReference type="PROSITE" id="PS51257">
    <property type="entry name" value="PROKAR_LIPOPROTEIN"/>
    <property type="match status" value="1"/>
</dbReference>
<evidence type="ECO:0000259" key="3">
    <source>
        <dbReference type="Pfam" id="PF02557"/>
    </source>
</evidence>
<dbReference type="InterPro" id="IPR058193">
    <property type="entry name" value="VanY/YodJ_core_dom"/>
</dbReference>
<evidence type="ECO:0000256" key="2">
    <source>
        <dbReference type="SAM" id="SignalP"/>
    </source>
</evidence>
<accession>A0ABX0J652</accession>